<reference evidence="1 2" key="1">
    <citation type="submission" date="2024-06" db="EMBL/GenBank/DDBJ databases">
        <title>Genomic Encyclopedia of Type Strains, Phase V (KMG-V): Genome sequencing to study the core and pangenomes of soil and plant-associated prokaryotes.</title>
        <authorList>
            <person name="Whitman W."/>
        </authorList>
    </citation>
    <scope>NUCLEOTIDE SEQUENCE [LARGE SCALE GENOMIC DNA]</scope>
    <source>
        <strain evidence="1 2">NE40</strain>
    </source>
</reference>
<comment type="caution">
    <text evidence="1">The sequence shown here is derived from an EMBL/GenBank/DDBJ whole genome shotgun (WGS) entry which is preliminary data.</text>
</comment>
<gene>
    <name evidence="1" type="ORF">V5J35_004873</name>
</gene>
<protein>
    <recommendedName>
        <fullName evidence="3">Metallothionein</fullName>
    </recommendedName>
</protein>
<accession>A0ABV2SR05</accession>
<evidence type="ECO:0000313" key="2">
    <source>
        <dbReference type="Proteomes" id="UP001549366"/>
    </source>
</evidence>
<evidence type="ECO:0000313" key="1">
    <source>
        <dbReference type="EMBL" id="MET4759554.1"/>
    </source>
</evidence>
<organism evidence="1 2">
    <name type="scientific">Endozoicomonas lisbonensis</name>
    <dbReference type="NCBI Taxonomy" id="3120522"/>
    <lineage>
        <taxon>Bacteria</taxon>
        <taxon>Pseudomonadati</taxon>
        <taxon>Pseudomonadota</taxon>
        <taxon>Gammaproteobacteria</taxon>
        <taxon>Oceanospirillales</taxon>
        <taxon>Endozoicomonadaceae</taxon>
        <taxon>Endozoicomonas</taxon>
    </lineage>
</organism>
<keyword evidence="2" id="KW-1185">Reference proteome</keyword>
<dbReference type="Proteomes" id="UP001549366">
    <property type="component" value="Unassembled WGS sequence"/>
</dbReference>
<name>A0ABV2SR05_9GAMM</name>
<dbReference type="RefSeq" id="WP_354011471.1">
    <property type="nucleotide sequence ID" value="NZ_JBEWTA010000002.1"/>
</dbReference>
<proteinExistence type="predicted"/>
<evidence type="ECO:0008006" key="3">
    <source>
        <dbReference type="Google" id="ProtNLM"/>
    </source>
</evidence>
<dbReference type="EMBL" id="JBEWTB010000003">
    <property type="protein sequence ID" value="MET4759554.1"/>
    <property type="molecule type" value="Genomic_DNA"/>
</dbReference>
<sequence length="78" mass="8696">MCECQVCGEPATHIEVDYYHDFAGYGHYYCEKHAFQDGREQCGCCEDVGYEIEVGDDEFLPTYAPGSIDGDGCCSEHP</sequence>